<sequence length="161" mass="18153">MEWDSNSDLSGEEEDDVIVQEVKDELEDGEKLWLQGLNNKISLKNLIHRHLLRPVAAAADEDDFIGICPKKISLAQYKTSHTSFSPHTLITFSSDEPCIPYLYSCYRKSKDFDDVYRSCDDSDEDDDDYGHRGGGRSGGPGGENLVNNKGRCIGWRHVSVR</sequence>
<gene>
    <name evidence="2" type="ORF">KY290_017202</name>
</gene>
<accession>A0ABQ7VAM3</accession>
<evidence type="ECO:0000313" key="3">
    <source>
        <dbReference type="Proteomes" id="UP000826656"/>
    </source>
</evidence>
<protein>
    <submittedName>
        <fullName evidence="2">Uncharacterized protein</fullName>
    </submittedName>
</protein>
<organism evidence="2 3">
    <name type="scientific">Solanum tuberosum</name>
    <name type="common">Potato</name>
    <dbReference type="NCBI Taxonomy" id="4113"/>
    <lineage>
        <taxon>Eukaryota</taxon>
        <taxon>Viridiplantae</taxon>
        <taxon>Streptophyta</taxon>
        <taxon>Embryophyta</taxon>
        <taxon>Tracheophyta</taxon>
        <taxon>Spermatophyta</taxon>
        <taxon>Magnoliopsida</taxon>
        <taxon>eudicotyledons</taxon>
        <taxon>Gunneridae</taxon>
        <taxon>Pentapetalae</taxon>
        <taxon>asterids</taxon>
        <taxon>lamiids</taxon>
        <taxon>Solanales</taxon>
        <taxon>Solanaceae</taxon>
        <taxon>Solanoideae</taxon>
        <taxon>Solaneae</taxon>
        <taxon>Solanum</taxon>
    </lineage>
</organism>
<proteinExistence type="predicted"/>
<dbReference type="EMBL" id="JAIVGD010000013">
    <property type="protein sequence ID" value="KAH0761129.1"/>
    <property type="molecule type" value="Genomic_DNA"/>
</dbReference>
<feature type="region of interest" description="Disordered" evidence="1">
    <location>
        <begin position="122"/>
        <end position="148"/>
    </location>
</feature>
<comment type="caution">
    <text evidence="2">The sequence shown here is derived from an EMBL/GenBank/DDBJ whole genome shotgun (WGS) entry which is preliminary data.</text>
</comment>
<dbReference type="Proteomes" id="UP000826656">
    <property type="component" value="Unassembled WGS sequence"/>
</dbReference>
<evidence type="ECO:0000256" key="1">
    <source>
        <dbReference type="SAM" id="MobiDB-lite"/>
    </source>
</evidence>
<reference evidence="2 3" key="1">
    <citation type="journal article" date="2021" name="bioRxiv">
        <title>Chromosome-scale and haplotype-resolved genome assembly of a tetraploid potato cultivar.</title>
        <authorList>
            <person name="Sun H."/>
            <person name="Jiao W.-B."/>
            <person name="Krause K."/>
            <person name="Campoy J.A."/>
            <person name="Goel M."/>
            <person name="Folz-Donahue K."/>
            <person name="Kukat C."/>
            <person name="Huettel B."/>
            <person name="Schneeberger K."/>
        </authorList>
    </citation>
    <scope>NUCLEOTIDE SEQUENCE [LARGE SCALE GENOMIC DNA]</scope>
    <source>
        <strain evidence="2">SolTubOtavaFocal</strain>
        <tissue evidence="2">Leaves</tissue>
    </source>
</reference>
<keyword evidence="3" id="KW-1185">Reference proteome</keyword>
<evidence type="ECO:0000313" key="2">
    <source>
        <dbReference type="EMBL" id="KAH0761129.1"/>
    </source>
</evidence>
<name>A0ABQ7VAM3_SOLTU</name>